<dbReference type="InterPro" id="IPR003609">
    <property type="entry name" value="Pan_app"/>
</dbReference>
<proteinExistence type="predicted"/>
<protein>
    <recommendedName>
        <fullName evidence="1">Apple domain-containing protein</fullName>
    </recommendedName>
</protein>
<evidence type="ECO:0000313" key="3">
    <source>
        <dbReference type="Proteomes" id="UP000594342"/>
    </source>
</evidence>
<name>A0A5K0U8U1_9VIRU</name>
<evidence type="ECO:0000313" key="2">
    <source>
        <dbReference type="EMBL" id="VBB18317.1"/>
    </source>
</evidence>
<organism evidence="2 3">
    <name type="scientific">Yasminevirus sp. GU-2018</name>
    <dbReference type="NCBI Taxonomy" id="2420051"/>
    <lineage>
        <taxon>Viruses</taxon>
        <taxon>Varidnaviria</taxon>
        <taxon>Bamfordvirae</taxon>
        <taxon>Nucleocytoviricota</taxon>
        <taxon>Megaviricetes</taxon>
        <taxon>Imitervirales</taxon>
        <taxon>Mimiviridae</taxon>
        <taxon>Klosneuvirinae</taxon>
        <taxon>Yasminevirus</taxon>
        <taxon>Yasminevirus saudimassiliense</taxon>
    </lineage>
</organism>
<keyword evidence="3" id="KW-1185">Reference proteome</keyword>
<feature type="domain" description="Apple" evidence="1">
    <location>
        <begin position="30"/>
        <end position="114"/>
    </location>
</feature>
<evidence type="ECO:0000259" key="1">
    <source>
        <dbReference type="PROSITE" id="PS50948"/>
    </source>
</evidence>
<dbReference type="Pfam" id="PF00024">
    <property type="entry name" value="PAN_1"/>
    <property type="match status" value="1"/>
</dbReference>
<dbReference type="PROSITE" id="PS50948">
    <property type="entry name" value="PAN"/>
    <property type="match status" value="1"/>
</dbReference>
<gene>
    <name evidence="2" type="ORF">YASMINEVIRUS_780</name>
</gene>
<accession>A0A5K0U8U1</accession>
<sequence length="373" mass="41784">MKFGEILLILIVAILLLYTIHEITSKQSVCADKLPTVNVDDESDTVGKKKEHYDLEISDVTAVECGTKCTEGLNCAGFGYKPVEAKCYLSKSAILGRPMESLYSDSYSKLDRRCNKINRITDDKRIDGNTLTANSVYICSDGENNTATEFQYANLGGSALESARTTIFDRADSDIVTPTNVKYDVYEITWPKTKPASSQTEGPVPLVGPKDKLLASDQSSNVFGFIESDKEFLGQYVLAHQCVSNTPLFDCLKYCENNPNCAGTEWNRALVKKSDDGKYDYLYENVCCPKSVIKQIIPRRDKLDRGRFYVKKPLKEMISRDKVVVSKAEFNDVPTNNRFALKITEIDKSEFNSDATNQNVKFVEGNLDDLPTY</sequence>
<comment type="caution">
    <text evidence="2">The sequence shown here is derived from an EMBL/GenBank/DDBJ whole genome shotgun (WGS) entry which is preliminary data.</text>
</comment>
<dbReference type="EMBL" id="UPSH01000001">
    <property type="protein sequence ID" value="VBB18317.1"/>
    <property type="molecule type" value="Genomic_DNA"/>
</dbReference>
<dbReference type="Proteomes" id="UP000594342">
    <property type="component" value="Unassembled WGS sequence"/>
</dbReference>
<reference evidence="2 3" key="1">
    <citation type="submission" date="2018-10" db="EMBL/GenBank/DDBJ databases">
        <authorList>
            <consortium name="IHU Genomes"/>
        </authorList>
    </citation>
    <scope>NUCLEOTIDE SEQUENCE [LARGE SCALE GENOMIC DNA]</scope>
    <source>
        <strain evidence="2 3">A1</strain>
    </source>
</reference>